<evidence type="ECO:0000313" key="2">
    <source>
        <dbReference type="EMBL" id="GIX68659.1"/>
    </source>
</evidence>
<evidence type="ECO:0000313" key="3">
    <source>
        <dbReference type="Proteomes" id="UP001054837"/>
    </source>
</evidence>
<feature type="region of interest" description="Disordered" evidence="1">
    <location>
        <begin position="1"/>
        <end position="29"/>
    </location>
</feature>
<reference evidence="2 3" key="1">
    <citation type="submission" date="2021-06" db="EMBL/GenBank/DDBJ databases">
        <title>Caerostris darwini draft genome.</title>
        <authorList>
            <person name="Kono N."/>
            <person name="Arakawa K."/>
        </authorList>
    </citation>
    <scope>NUCLEOTIDE SEQUENCE [LARGE SCALE GENOMIC DNA]</scope>
</reference>
<protein>
    <submittedName>
        <fullName evidence="2">Uncharacterized protein</fullName>
    </submittedName>
</protein>
<feature type="compositionally biased region" description="Polar residues" evidence="1">
    <location>
        <begin position="70"/>
        <end position="82"/>
    </location>
</feature>
<proteinExistence type="predicted"/>
<keyword evidence="3" id="KW-1185">Reference proteome</keyword>
<evidence type="ECO:0000256" key="1">
    <source>
        <dbReference type="SAM" id="MobiDB-lite"/>
    </source>
</evidence>
<name>A0AAV4M9D7_9ARAC</name>
<gene>
    <name evidence="2" type="ORF">CDAR_47691</name>
</gene>
<dbReference type="AlphaFoldDB" id="A0AAV4M9D7"/>
<comment type="caution">
    <text evidence="2">The sequence shown here is derived from an EMBL/GenBank/DDBJ whole genome shotgun (WGS) entry which is preliminary data.</text>
</comment>
<organism evidence="2 3">
    <name type="scientific">Caerostris darwini</name>
    <dbReference type="NCBI Taxonomy" id="1538125"/>
    <lineage>
        <taxon>Eukaryota</taxon>
        <taxon>Metazoa</taxon>
        <taxon>Ecdysozoa</taxon>
        <taxon>Arthropoda</taxon>
        <taxon>Chelicerata</taxon>
        <taxon>Arachnida</taxon>
        <taxon>Araneae</taxon>
        <taxon>Araneomorphae</taxon>
        <taxon>Entelegynae</taxon>
        <taxon>Araneoidea</taxon>
        <taxon>Araneidae</taxon>
        <taxon>Caerostris</taxon>
    </lineage>
</organism>
<accession>A0AAV4M9D7</accession>
<sequence>MPSPDFEPEACGTKDQTANHWPSGRHDEERGISSFVSLLGMTTKKSSSSPFLPQPLNPPSYFESDRQIKNRPNCSRLMTSSKKWPRSN</sequence>
<dbReference type="Proteomes" id="UP001054837">
    <property type="component" value="Unassembled WGS sequence"/>
</dbReference>
<dbReference type="EMBL" id="BPLQ01000191">
    <property type="protein sequence ID" value="GIX68659.1"/>
    <property type="molecule type" value="Genomic_DNA"/>
</dbReference>
<feature type="region of interest" description="Disordered" evidence="1">
    <location>
        <begin position="43"/>
        <end position="88"/>
    </location>
</feature>